<protein>
    <submittedName>
        <fullName evidence="5">Alpha/beta hydrolase-fold protein</fullName>
    </submittedName>
</protein>
<evidence type="ECO:0000313" key="6">
    <source>
        <dbReference type="Proteomes" id="UP001597601"/>
    </source>
</evidence>
<dbReference type="Gene3D" id="1.25.40.10">
    <property type="entry name" value="Tetratricopeptide repeat domain"/>
    <property type="match status" value="1"/>
</dbReference>
<gene>
    <name evidence="5" type="ORF">ACFSYC_11280</name>
</gene>
<sequence>MKNLFLILFAISNLLCADINAQELMKYQQPKEYEMPPKLIPTARKYWVSLPKDYDEKKNSYPIVFLFDGNEAYLRNLILFDIDQLTDLGEIPPCIIVGIMQRNRALDFGPLYAVKSNPNSAKVNGDKFFDFIKQELLPELQKNYRTQNFKIGIGHSLGGLFLLNSFTKDPDFFNGIIAVSPALEMNRDSTLFSNVKKTLHSKINKQTFFCWASGTEGINEVAFRPASKVLGKLLADGPNPSFKYKYIDLPGKNHNGTPFYSMIDAFGFIFNDWNIANWYRPLFDNKVEPEIYLAERRKLMKKLYDFDKDPTEDRILANIGSQFLQQQKYQKALSYIQNALVVNPNDSDYYKELSVAFEKLKNYEAALASIKKAIDKLDKTEQEYQYFLGELQKDEKRILTAISK</sequence>
<dbReference type="InterPro" id="IPR011990">
    <property type="entry name" value="TPR-like_helical_dom_sf"/>
</dbReference>
<feature type="repeat" description="TPR" evidence="3">
    <location>
        <begin position="313"/>
        <end position="346"/>
    </location>
</feature>
<keyword evidence="2 5" id="KW-0378">Hydrolase</keyword>
<evidence type="ECO:0000256" key="1">
    <source>
        <dbReference type="ARBA" id="ARBA00005622"/>
    </source>
</evidence>
<feature type="signal peptide" evidence="4">
    <location>
        <begin position="1"/>
        <end position="21"/>
    </location>
</feature>
<dbReference type="InterPro" id="IPR000801">
    <property type="entry name" value="Esterase-like"/>
</dbReference>
<keyword evidence="3" id="KW-0802">TPR repeat</keyword>
<dbReference type="PANTHER" id="PTHR40841:SF2">
    <property type="entry name" value="SIDEROPHORE-DEGRADING ESTERASE (EUROFUNG)"/>
    <property type="match status" value="1"/>
</dbReference>
<dbReference type="Proteomes" id="UP001597601">
    <property type="component" value="Unassembled WGS sequence"/>
</dbReference>
<dbReference type="InterPro" id="IPR052558">
    <property type="entry name" value="Siderophore_Hydrolase_D"/>
</dbReference>
<dbReference type="PANTHER" id="PTHR40841">
    <property type="entry name" value="SIDEROPHORE TRIACETYLFUSARININE C ESTERASE"/>
    <property type="match status" value="1"/>
</dbReference>
<organism evidence="5 6">
    <name type="scientific">Mucilaginibacter antarcticus</name>
    <dbReference type="NCBI Taxonomy" id="1855725"/>
    <lineage>
        <taxon>Bacteria</taxon>
        <taxon>Pseudomonadati</taxon>
        <taxon>Bacteroidota</taxon>
        <taxon>Sphingobacteriia</taxon>
        <taxon>Sphingobacteriales</taxon>
        <taxon>Sphingobacteriaceae</taxon>
        <taxon>Mucilaginibacter</taxon>
    </lineage>
</organism>
<proteinExistence type="inferred from homology"/>
<dbReference type="SUPFAM" id="SSF53474">
    <property type="entry name" value="alpha/beta-Hydrolases"/>
    <property type="match status" value="1"/>
</dbReference>
<dbReference type="RefSeq" id="WP_377127296.1">
    <property type="nucleotide sequence ID" value="NZ_JBHUON010000012.1"/>
</dbReference>
<reference evidence="6" key="1">
    <citation type="journal article" date="2019" name="Int. J. Syst. Evol. Microbiol.">
        <title>The Global Catalogue of Microorganisms (GCM) 10K type strain sequencing project: providing services to taxonomists for standard genome sequencing and annotation.</title>
        <authorList>
            <consortium name="The Broad Institute Genomics Platform"/>
            <consortium name="The Broad Institute Genome Sequencing Center for Infectious Disease"/>
            <person name="Wu L."/>
            <person name="Ma J."/>
        </authorList>
    </citation>
    <scope>NUCLEOTIDE SEQUENCE [LARGE SCALE GENOMIC DNA]</scope>
    <source>
        <strain evidence="6">KCTC 52232</strain>
    </source>
</reference>
<evidence type="ECO:0000256" key="2">
    <source>
        <dbReference type="ARBA" id="ARBA00022801"/>
    </source>
</evidence>
<keyword evidence="6" id="KW-1185">Reference proteome</keyword>
<evidence type="ECO:0000256" key="3">
    <source>
        <dbReference type="PROSITE-ProRule" id="PRU00339"/>
    </source>
</evidence>
<dbReference type="Pfam" id="PF00756">
    <property type="entry name" value="Esterase"/>
    <property type="match status" value="1"/>
</dbReference>
<dbReference type="GO" id="GO:0016787">
    <property type="term" value="F:hydrolase activity"/>
    <property type="evidence" value="ECO:0007669"/>
    <property type="project" value="UniProtKB-KW"/>
</dbReference>
<accession>A0ABW5XNA9</accession>
<comment type="caution">
    <text evidence="5">The sequence shown here is derived from an EMBL/GenBank/DDBJ whole genome shotgun (WGS) entry which is preliminary data.</text>
</comment>
<evidence type="ECO:0000256" key="4">
    <source>
        <dbReference type="SAM" id="SignalP"/>
    </source>
</evidence>
<dbReference type="InterPro" id="IPR029058">
    <property type="entry name" value="AB_hydrolase_fold"/>
</dbReference>
<dbReference type="InterPro" id="IPR019734">
    <property type="entry name" value="TPR_rpt"/>
</dbReference>
<comment type="similarity">
    <text evidence="1">Belongs to the esterase D family.</text>
</comment>
<dbReference type="EMBL" id="JBHUON010000012">
    <property type="protein sequence ID" value="MFD2865269.1"/>
    <property type="molecule type" value="Genomic_DNA"/>
</dbReference>
<dbReference type="SMART" id="SM00028">
    <property type="entry name" value="TPR"/>
    <property type="match status" value="2"/>
</dbReference>
<dbReference type="PROSITE" id="PS50005">
    <property type="entry name" value="TPR"/>
    <property type="match status" value="1"/>
</dbReference>
<name>A0ABW5XNA9_9SPHI</name>
<dbReference type="SUPFAM" id="SSF48452">
    <property type="entry name" value="TPR-like"/>
    <property type="match status" value="1"/>
</dbReference>
<evidence type="ECO:0000313" key="5">
    <source>
        <dbReference type="EMBL" id="MFD2865269.1"/>
    </source>
</evidence>
<keyword evidence="4" id="KW-0732">Signal</keyword>
<feature type="chain" id="PRO_5046755274" evidence="4">
    <location>
        <begin position="22"/>
        <end position="404"/>
    </location>
</feature>
<dbReference type="Gene3D" id="3.40.50.1820">
    <property type="entry name" value="alpha/beta hydrolase"/>
    <property type="match status" value="1"/>
</dbReference>